<proteinExistence type="predicted"/>
<gene>
    <name evidence="3" type="ORF">XPG1_0444</name>
</gene>
<dbReference type="CDD" id="cd06170">
    <property type="entry name" value="LuxR_C_like"/>
    <property type="match status" value="1"/>
</dbReference>
<dbReference type="SMART" id="SM00421">
    <property type="entry name" value="HTH_LUXR"/>
    <property type="match status" value="1"/>
</dbReference>
<dbReference type="Gene3D" id="1.10.10.10">
    <property type="entry name" value="Winged helix-like DNA-binding domain superfamily/Winged helix DNA-binding domain"/>
    <property type="match status" value="1"/>
</dbReference>
<dbReference type="SUPFAM" id="SSF46894">
    <property type="entry name" value="C-terminal effector domain of the bipartite response regulators"/>
    <property type="match status" value="1"/>
</dbReference>
<dbReference type="EMBL" id="FO704551">
    <property type="protein sequence ID" value="CDG20099.1"/>
    <property type="molecule type" value="Genomic_DNA"/>
</dbReference>
<dbReference type="Proteomes" id="UP000032735">
    <property type="component" value="Chromosome"/>
</dbReference>
<dbReference type="Pfam" id="PF00196">
    <property type="entry name" value="GerE"/>
    <property type="match status" value="1"/>
</dbReference>
<accession>A0A068QZ71</accession>
<name>A0A068QZ71_9GAMM</name>
<reference evidence="3 4" key="1">
    <citation type="submission" date="2013-07" db="EMBL/GenBank/DDBJ databases">
        <authorList>
            <person name="Genoscope - CEA"/>
        </authorList>
    </citation>
    <scope>NUCLEOTIDE SEQUENCE [LARGE SCALE GENOMIC DNA]</scope>
    <source>
        <strain evidence="3 4">G6</strain>
    </source>
</reference>
<dbReference type="PROSITE" id="PS00622">
    <property type="entry name" value="HTH_LUXR_1"/>
    <property type="match status" value="1"/>
</dbReference>
<dbReference type="Gene3D" id="3.30.450.20">
    <property type="entry name" value="PAS domain"/>
    <property type="match status" value="1"/>
</dbReference>
<keyword evidence="1" id="KW-0238">DNA-binding</keyword>
<dbReference type="InterPro" id="IPR013656">
    <property type="entry name" value="PAS_4"/>
</dbReference>
<dbReference type="InterPro" id="IPR036388">
    <property type="entry name" value="WH-like_DNA-bd_sf"/>
</dbReference>
<dbReference type="Pfam" id="PF08448">
    <property type="entry name" value="PAS_4"/>
    <property type="match status" value="1"/>
</dbReference>
<keyword evidence="4" id="KW-1185">Reference proteome</keyword>
<evidence type="ECO:0000313" key="4">
    <source>
        <dbReference type="Proteomes" id="UP000032735"/>
    </source>
</evidence>
<dbReference type="HOGENOM" id="CLU_075576_1_0_6"/>
<evidence type="ECO:0000259" key="2">
    <source>
        <dbReference type="PROSITE" id="PS50043"/>
    </source>
</evidence>
<organism evidence="3 4">
    <name type="scientific">Xenorhabdus poinarii G6</name>
    <dbReference type="NCBI Taxonomy" id="1354304"/>
    <lineage>
        <taxon>Bacteria</taxon>
        <taxon>Pseudomonadati</taxon>
        <taxon>Pseudomonadota</taxon>
        <taxon>Gammaproteobacteria</taxon>
        <taxon>Enterobacterales</taxon>
        <taxon>Morganellaceae</taxon>
        <taxon>Xenorhabdus</taxon>
    </lineage>
</organism>
<dbReference type="AlphaFoldDB" id="A0A068QZ71"/>
<dbReference type="PRINTS" id="PR00038">
    <property type="entry name" value="HTHLUXR"/>
</dbReference>
<dbReference type="PROSITE" id="PS50043">
    <property type="entry name" value="HTH_LUXR_2"/>
    <property type="match status" value="1"/>
</dbReference>
<dbReference type="GO" id="GO:0003677">
    <property type="term" value="F:DNA binding"/>
    <property type="evidence" value="ECO:0007669"/>
    <property type="project" value="UniProtKB-KW"/>
</dbReference>
<feature type="domain" description="HTH luxR-type" evidence="2">
    <location>
        <begin position="140"/>
        <end position="205"/>
    </location>
</feature>
<dbReference type="KEGG" id="xpo:XPG1_0444"/>
<evidence type="ECO:0000256" key="1">
    <source>
        <dbReference type="ARBA" id="ARBA00023125"/>
    </source>
</evidence>
<evidence type="ECO:0000313" key="3">
    <source>
        <dbReference type="EMBL" id="CDG20099.1"/>
    </source>
</evidence>
<dbReference type="OrthoDB" id="6191871at2"/>
<sequence>MSKITLQLTNMWNSSHDPWFVKDKELRLIYANTVFIKLSHLPEDFDVTGYTEKELPTPFNHLAHLCEEHDRKVLQSMQRISSVGTYFQHCAQQITSYFCEKYPLMDEHNQCMGIICHAKEVKHFSVKHYIKNDTSTSIQLNPPNTILTEKEWLIIFLFCRGISNKYIANELNLSCRTLERYFQNIYEKLSVNSMIDLKIVCERNNYENYIPPQYLKFIDHAFLY</sequence>
<dbReference type="InterPro" id="IPR016032">
    <property type="entry name" value="Sig_transdc_resp-reg_C-effctor"/>
</dbReference>
<dbReference type="RefSeq" id="WP_045957591.1">
    <property type="nucleotide sequence ID" value="NZ_FO704551.1"/>
</dbReference>
<dbReference type="GO" id="GO:0006355">
    <property type="term" value="P:regulation of DNA-templated transcription"/>
    <property type="evidence" value="ECO:0007669"/>
    <property type="project" value="InterPro"/>
</dbReference>
<dbReference type="InterPro" id="IPR000792">
    <property type="entry name" value="Tscrpt_reg_LuxR_C"/>
</dbReference>
<dbReference type="STRING" id="1354304.XPG1_0444"/>
<protein>
    <submittedName>
        <fullName evidence="3">Similarities with LuxR family transcriptional regulator</fullName>
    </submittedName>
</protein>